<protein>
    <recommendedName>
        <fullName evidence="4">Transposase</fullName>
    </recommendedName>
</protein>
<dbReference type="Proteomes" id="UP001243009">
    <property type="component" value="Unassembled WGS sequence"/>
</dbReference>
<reference evidence="2 3" key="1">
    <citation type="submission" date="2023-08" db="EMBL/GenBank/DDBJ databases">
        <title>The draft genome sequence of Paracraurococcus sp. LOR1-02.</title>
        <authorList>
            <person name="Kingkaew E."/>
            <person name="Tanasupawat S."/>
        </authorList>
    </citation>
    <scope>NUCLEOTIDE SEQUENCE [LARGE SCALE GENOMIC DNA]</scope>
    <source>
        <strain evidence="2 3">LOR1-02</strain>
    </source>
</reference>
<evidence type="ECO:0000313" key="3">
    <source>
        <dbReference type="Proteomes" id="UP001243009"/>
    </source>
</evidence>
<evidence type="ECO:0000313" key="2">
    <source>
        <dbReference type="EMBL" id="MDO9714312.1"/>
    </source>
</evidence>
<evidence type="ECO:0000256" key="1">
    <source>
        <dbReference type="SAM" id="MobiDB-lite"/>
    </source>
</evidence>
<feature type="region of interest" description="Disordered" evidence="1">
    <location>
        <begin position="1"/>
        <end position="35"/>
    </location>
</feature>
<feature type="non-terminal residue" evidence="2">
    <location>
        <position position="69"/>
    </location>
</feature>
<organism evidence="2 3">
    <name type="scientific">Paracraurococcus lichenis</name>
    <dbReference type="NCBI Taxonomy" id="3064888"/>
    <lineage>
        <taxon>Bacteria</taxon>
        <taxon>Pseudomonadati</taxon>
        <taxon>Pseudomonadota</taxon>
        <taxon>Alphaproteobacteria</taxon>
        <taxon>Acetobacterales</taxon>
        <taxon>Roseomonadaceae</taxon>
        <taxon>Paracraurococcus</taxon>
    </lineage>
</organism>
<dbReference type="RefSeq" id="WP_305109146.1">
    <property type="nucleotide sequence ID" value="NZ_JAUTWS010000211.1"/>
</dbReference>
<name>A0ABT9EDZ8_9PROT</name>
<sequence length="69" mass="7495">MPAEMAGMTDEAEVVESLGAAPSDGRKGALRARPDRGVQVEVRPVRRREWPDGDKVRVVRESLQPGAVV</sequence>
<accession>A0ABT9EDZ8</accession>
<proteinExistence type="predicted"/>
<keyword evidence="3" id="KW-1185">Reference proteome</keyword>
<dbReference type="EMBL" id="JAUTWS010000211">
    <property type="protein sequence ID" value="MDO9714312.1"/>
    <property type="molecule type" value="Genomic_DNA"/>
</dbReference>
<gene>
    <name evidence="2" type="ORF">Q7A36_38830</name>
</gene>
<feature type="compositionally biased region" description="Basic and acidic residues" evidence="1">
    <location>
        <begin position="24"/>
        <end position="35"/>
    </location>
</feature>
<evidence type="ECO:0008006" key="4">
    <source>
        <dbReference type="Google" id="ProtNLM"/>
    </source>
</evidence>
<comment type="caution">
    <text evidence="2">The sequence shown here is derived from an EMBL/GenBank/DDBJ whole genome shotgun (WGS) entry which is preliminary data.</text>
</comment>